<dbReference type="Pfam" id="PF04055">
    <property type="entry name" value="Radical_SAM"/>
    <property type="match status" value="1"/>
</dbReference>
<dbReference type="SFLD" id="SFLDG01067">
    <property type="entry name" value="SPASM/twitch_domain_containing"/>
    <property type="match status" value="1"/>
</dbReference>
<proteinExistence type="predicted"/>
<dbReference type="KEGG" id="ahb:bsdtb5_00410"/>
<feature type="domain" description="Radical SAM core" evidence="5">
    <location>
        <begin position="12"/>
        <end position="228"/>
    </location>
</feature>
<dbReference type="Proteomes" id="UP000595897">
    <property type="component" value="Chromosome"/>
</dbReference>
<dbReference type="PANTHER" id="PTHR11228:SF27">
    <property type="entry name" value="GLYCYL-RADICAL ENZYME ACTIVATING ENZYME MJ1227-RELATED"/>
    <property type="match status" value="1"/>
</dbReference>
<dbReference type="InterPro" id="IPR007197">
    <property type="entry name" value="rSAM"/>
</dbReference>
<dbReference type="SFLD" id="SFLDS00029">
    <property type="entry name" value="Radical_SAM"/>
    <property type="match status" value="1"/>
</dbReference>
<sequence length="231" mass="25911">MQIHGFNKTTLLDYPKHLAATIFLGNCNYRCPFCHNSSLVLSPDSEPTIPEQDVLSILEKRKNILEGVCITGGEPTIHNDLPDFIEQIKSIGLKVKLDTNGTNYSMLEYLIKHHSIDYVAMDIKSSKEHYDRATGISNPQLSSVSSSVNLLLENLIDYEFRTTVVKELVCEKDIISIGQWISGARAYYLQAYKDSPDIIGSNLHGYTLPELKDFVTLLTPYITNVGIRGID</sequence>
<name>A0A7R7IBG7_9FIRM</name>
<reference evidence="6 7" key="1">
    <citation type="submission" date="2020-11" db="EMBL/GenBank/DDBJ databases">
        <title>Draft genome sequencing of a Lachnospiraceae strain isolated from anoxic soil subjected to BSD treatment.</title>
        <authorList>
            <person name="Uek A."/>
            <person name="Tonouchi A."/>
        </authorList>
    </citation>
    <scope>NUCLEOTIDE SEQUENCE [LARGE SCALE GENOMIC DNA]</scope>
    <source>
        <strain evidence="6 7">TB5</strain>
    </source>
</reference>
<keyword evidence="2" id="KW-0479">Metal-binding</keyword>
<dbReference type="InterPro" id="IPR012840">
    <property type="entry name" value="NrdG2"/>
</dbReference>
<dbReference type="InterPro" id="IPR058240">
    <property type="entry name" value="rSAM_sf"/>
</dbReference>
<dbReference type="GO" id="GO:0046872">
    <property type="term" value="F:metal ion binding"/>
    <property type="evidence" value="ECO:0007669"/>
    <property type="project" value="UniProtKB-KW"/>
</dbReference>
<evidence type="ECO:0000313" key="7">
    <source>
        <dbReference type="Proteomes" id="UP000595897"/>
    </source>
</evidence>
<protein>
    <submittedName>
        <fullName evidence="6">Anaerobic ribonucleoside-triphosphate reductase activating protein</fullName>
    </submittedName>
</protein>
<dbReference type="Gene3D" id="3.20.20.70">
    <property type="entry name" value="Aldolase class I"/>
    <property type="match status" value="1"/>
</dbReference>
<dbReference type="PROSITE" id="PS51918">
    <property type="entry name" value="RADICAL_SAM"/>
    <property type="match status" value="1"/>
</dbReference>
<evidence type="ECO:0000259" key="5">
    <source>
        <dbReference type="PROSITE" id="PS51918"/>
    </source>
</evidence>
<dbReference type="AlphaFoldDB" id="A0A7R7IBG7"/>
<dbReference type="InterPro" id="IPR013785">
    <property type="entry name" value="Aldolase_TIM"/>
</dbReference>
<evidence type="ECO:0000256" key="3">
    <source>
        <dbReference type="ARBA" id="ARBA00023004"/>
    </source>
</evidence>
<dbReference type="NCBIfam" id="TIGR02495">
    <property type="entry name" value="NrdG2"/>
    <property type="match status" value="1"/>
</dbReference>
<dbReference type="PANTHER" id="PTHR11228">
    <property type="entry name" value="RADICAL SAM DOMAIN PROTEIN"/>
    <property type="match status" value="1"/>
</dbReference>
<keyword evidence="7" id="KW-1185">Reference proteome</keyword>
<dbReference type="EMBL" id="AP024169">
    <property type="protein sequence ID" value="BCN28746.1"/>
    <property type="molecule type" value="Genomic_DNA"/>
</dbReference>
<dbReference type="RefSeq" id="WP_271714057.1">
    <property type="nucleotide sequence ID" value="NZ_AP024169.1"/>
</dbReference>
<evidence type="ECO:0000313" key="6">
    <source>
        <dbReference type="EMBL" id="BCN28746.1"/>
    </source>
</evidence>
<keyword evidence="4" id="KW-0411">Iron-sulfur</keyword>
<evidence type="ECO:0000256" key="1">
    <source>
        <dbReference type="ARBA" id="ARBA00022691"/>
    </source>
</evidence>
<dbReference type="GO" id="GO:0051536">
    <property type="term" value="F:iron-sulfur cluster binding"/>
    <property type="evidence" value="ECO:0007669"/>
    <property type="project" value="UniProtKB-KW"/>
</dbReference>
<accession>A0A7R7IBG7</accession>
<dbReference type="CDD" id="cd01335">
    <property type="entry name" value="Radical_SAM"/>
    <property type="match status" value="1"/>
</dbReference>
<keyword evidence="1" id="KW-0949">S-adenosyl-L-methionine</keyword>
<dbReference type="SFLD" id="SFLDG01094">
    <property type="entry name" value="Uncharacterised_Radical_SAM_Su"/>
    <property type="match status" value="1"/>
</dbReference>
<dbReference type="SUPFAM" id="SSF102114">
    <property type="entry name" value="Radical SAM enzymes"/>
    <property type="match status" value="1"/>
</dbReference>
<dbReference type="InterPro" id="IPR050377">
    <property type="entry name" value="Radical_SAM_PqqE_MftC-like"/>
</dbReference>
<gene>
    <name evidence="6" type="ORF">bsdtb5_00410</name>
</gene>
<dbReference type="GO" id="GO:0003824">
    <property type="term" value="F:catalytic activity"/>
    <property type="evidence" value="ECO:0007669"/>
    <property type="project" value="InterPro"/>
</dbReference>
<evidence type="ECO:0000256" key="4">
    <source>
        <dbReference type="ARBA" id="ARBA00023014"/>
    </source>
</evidence>
<evidence type="ECO:0000256" key="2">
    <source>
        <dbReference type="ARBA" id="ARBA00022723"/>
    </source>
</evidence>
<organism evidence="6 7">
    <name type="scientific">Anaeromicropila herbilytica</name>
    <dbReference type="NCBI Taxonomy" id="2785025"/>
    <lineage>
        <taxon>Bacteria</taxon>
        <taxon>Bacillati</taxon>
        <taxon>Bacillota</taxon>
        <taxon>Clostridia</taxon>
        <taxon>Lachnospirales</taxon>
        <taxon>Lachnospiraceae</taxon>
        <taxon>Anaeromicropila</taxon>
    </lineage>
</organism>
<keyword evidence="3" id="KW-0408">Iron</keyword>